<gene>
    <name evidence="1" type="ORF">CWR45_03190</name>
</gene>
<sequence length="98" mass="11421">MTNVKVTINDVAIEATNFQQEQLQNDEKARRKISFDFKVRSEQSHDITTLLYKNDFIVKVQEKELEFQATIYNYSTSITDLTVKDAVGDFKLELIEKV</sequence>
<dbReference type="EMBL" id="PIOD01000003">
    <property type="protein sequence ID" value="RDW21262.1"/>
    <property type="molecule type" value="Genomic_DNA"/>
</dbReference>
<evidence type="ECO:0000313" key="2">
    <source>
        <dbReference type="Proteomes" id="UP000256520"/>
    </source>
</evidence>
<dbReference type="Gene3D" id="2.40.30.80">
    <property type="entry name" value="YkvR-like"/>
    <property type="match status" value="1"/>
</dbReference>
<protein>
    <submittedName>
        <fullName evidence="1">DUF3219 domain-containing protein</fullName>
    </submittedName>
</protein>
<dbReference type="RefSeq" id="WP_115748360.1">
    <property type="nucleotide sequence ID" value="NZ_PIOD01000003.1"/>
</dbReference>
<reference evidence="2" key="1">
    <citation type="submission" date="2017-11" db="EMBL/GenBank/DDBJ databases">
        <authorList>
            <person name="Zhu W."/>
        </authorList>
    </citation>
    <scope>NUCLEOTIDE SEQUENCE [LARGE SCALE GENOMIC DNA]</scope>
    <source>
        <strain evidence="2">CAU 1051</strain>
    </source>
</reference>
<name>A0A3D8PZN3_9BACI</name>
<dbReference type="Pfam" id="PF11514">
    <property type="entry name" value="DUF3219"/>
    <property type="match status" value="1"/>
</dbReference>
<comment type="caution">
    <text evidence="1">The sequence shown here is derived from an EMBL/GenBank/DDBJ whole genome shotgun (WGS) entry which is preliminary data.</text>
</comment>
<dbReference type="InterPro" id="IPR023105">
    <property type="entry name" value="YkvR-like_sf"/>
</dbReference>
<accession>A0A3D8PZN3</accession>
<organism evidence="1 2">
    <name type="scientific">Oceanobacillus chungangensis</name>
    <dbReference type="NCBI Taxonomy" id="1229152"/>
    <lineage>
        <taxon>Bacteria</taxon>
        <taxon>Bacillati</taxon>
        <taxon>Bacillota</taxon>
        <taxon>Bacilli</taxon>
        <taxon>Bacillales</taxon>
        <taxon>Bacillaceae</taxon>
        <taxon>Oceanobacillus</taxon>
    </lineage>
</organism>
<dbReference type="AlphaFoldDB" id="A0A3D8PZN3"/>
<dbReference type="InterPro" id="IPR021596">
    <property type="entry name" value="DUF3219"/>
</dbReference>
<dbReference type="SUPFAM" id="SSF159173">
    <property type="entry name" value="YkvR-like"/>
    <property type="match status" value="1"/>
</dbReference>
<dbReference type="Proteomes" id="UP000256520">
    <property type="component" value="Unassembled WGS sequence"/>
</dbReference>
<evidence type="ECO:0000313" key="1">
    <source>
        <dbReference type="EMBL" id="RDW21262.1"/>
    </source>
</evidence>
<proteinExistence type="predicted"/>
<keyword evidence="2" id="KW-1185">Reference proteome</keyword>
<dbReference type="OrthoDB" id="2920197at2"/>